<dbReference type="Proteomes" id="UP001583193">
    <property type="component" value="Unassembled WGS sequence"/>
</dbReference>
<dbReference type="EMBL" id="JAVDPF010000032">
    <property type="protein sequence ID" value="KAL1870106.1"/>
    <property type="molecule type" value="Genomic_DNA"/>
</dbReference>
<feature type="transmembrane region" description="Helical" evidence="6">
    <location>
        <begin position="161"/>
        <end position="184"/>
    </location>
</feature>
<dbReference type="PANTHER" id="PTHR11040">
    <property type="entry name" value="ZINC/IRON TRANSPORTER"/>
    <property type="match status" value="1"/>
</dbReference>
<proteinExistence type="predicted"/>
<feature type="region of interest" description="Disordered" evidence="5">
    <location>
        <begin position="26"/>
        <end position="47"/>
    </location>
</feature>
<keyword evidence="8" id="KW-1185">Reference proteome</keyword>
<comment type="subcellular location">
    <subcellularLocation>
        <location evidence="1">Membrane</location>
        <topology evidence="1">Multi-pass membrane protein</topology>
    </subcellularLocation>
</comment>
<evidence type="ECO:0000313" key="8">
    <source>
        <dbReference type="Proteomes" id="UP001583193"/>
    </source>
</evidence>
<evidence type="ECO:0000256" key="5">
    <source>
        <dbReference type="SAM" id="MobiDB-lite"/>
    </source>
</evidence>
<reference evidence="7 8" key="1">
    <citation type="journal article" date="2024" name="IMA Fungus">
        <title>IMA Genome - F19 : A genome assembly and annotation guide to empower mycologists, including annotated draft genome sequences of Ceratocystis pirilliformis, Diaporthe australafricana, Fusarium ophioides, Paecilomyces lecythidis, and Sporothrix stenoceras.</title>
        <authorList>
            <person name="Aylward J."/>
            <person name="Wilson A.M."/>
            <person name="Visagie C.M."/>
            <person name="Spraker J."/>
            <person name="Barnes I."/>
            <person name="Buitendag C."/>
            <person name="Ceriani C."/>
            <person name="Del Mar Angel L."/>
            <person name="du Plessis D."/>
            <person name="Fuchs T."/>
            <person name="Gasser K."/>
            <person name="Kramer D."/>
            <person name="Li W."/>
            <person name="Munsamy K."/>
            <person name="Piso A."/>
            <person name="Price J.L."/>
            <person name="Sonnekus B."/>
            <person name="Thomas C."/>
            <person name="van der Nest A."/>
            <person name="van Dijk A."/>
            <person name="van Heerden A."/>
            <person name="van Vuuren N."/>
            <person name="Yilmaz N."/>
            <person name="Duong T.A."/>
            <person name="van der Merwe N.A."/>
            <person name="Wingfield M.J."/>
            <person name="Wingfield B.D."/>
        </authorList>
    </citation>
    <scope>NUCLEOTIDE SEQUENCE [LARGE SCALE GENOMIC DNA]</scope>
    <source>
        <strain evidence="7 8">CMW 18167</strain>
    </source>
</reference>
<feature type="transmembrane region" description="Helical" evidence="6">
    <location>
        <begin position="136"/>
        <end position="155"/>
    </location>
</feature>
<keyword evidence="2 6" id="KW-0812">Transmembrane</keyword>
<keyword evidence="4 6" id="KW-0472">Membrane</keyword>
<evidence type="ECO:0000313" key="7">
    <source>
        <dbReference type="EMBL" id="KAL1870106.1"/>
    </source>
</evidence>
<name>A0ABR3X2C9_9EURO</name>
<sequence>MPGAIALAAIFFVTVIEMIFHPSRRHHSVDHPSCSAGQTSMAQGNSGGHGCMGSAGIFNHGDIGALHGRSSSIGRGLSIVTSPNERPEDAIIDDEPVNTQPEPKHGFNCGMNTQALQISPPLTPEQQQRKELMQCVLLEFGILFHSVFIGMALSVSIGSDFVVLLIAIIFHQTFEGLALGSRIAAVRWPEGKLQPWFMALAYGCTTPIGQAIGLATHTLYSPNSEVGLIMVGIMNAISAGLLTFASLVELLSEDFLSDESWRFLWGRKRVYACLLVFFGAFFMSLVGAWA</sequence>
<evidence type="ECO:0000256" key="1">
    <source>
        <dbReference type="ARBA" id="ARBA00004141"/>
    </source>
</evidence>
<feature type="transmembrane region" description="Helical" evidence="6">
    <location>
        <begin position="6"/>
        <end position="23"/>
    </location>
</feature>
<dbReference type="InterPro" id="IPR003689">
    <property type="entry name" value="ZIP"/>
</dbReference>
<keyword evidence="3 6" id="KW-1133">Transmembrane helix</keyword>
<evidence type="ECO:0000256" key="3">
    <source>
        <dbReference type="ARBA" id="ARBA00022989"/>
    </source>
</evidence>
<feature type="transmembrane region" description="Helical" evidence="6">
    <location>
        <begin position="269"/>
        <end position="289"/>
    </location>
</feature>
<comment type="caution">
    <text evidence="7">The sequence shown here is derived from an EMBL/GenBank/DDBJ whole genome shotgun (WGS) entry which is preliminary data.</text>
</comment>
<gene>
    <name evidence="7" type="ORF">Plec18167_007624</name>
</gene>
<evidence type="ECO:0000256" key="6">
    <source>
        <dbReference type="SAM" id="Phobius"/>
    </source>
</evidence>
<dbReference type="Pfam" id="PF02535">
    <property type="entry name" value="Zip"/>
    <property type="match status" value="1"/>
</dbReference>
<evidence type="ECO:0000256" key="2">
    <source>
        <dbReference type="ARBA" id="ARBA00022692"/>
    </source>
</evidence>
<feature type="compositionally biased region" description="Polar residues" evidence="5">
    <location>
        <begin position="35"/>
        <end position="44"/>
    </location>
</feature>
<feature type="transmembrane region" description="Helical" evidence="6">
    <location>
        <begin position="196"/>
        <end position="220"/>
    </location>
</feature>
<protein>
    <submittedName>
        <fullName evidence="7">Uncharacterized protein</fullName>
    </submittedName>
</protein>
<organism evidence="7 8">
    <name type="scientific">Paecilomyces lecythidis</name>
    <dbReference type="NCBI Taxonomy" id="3004212"/>
    <lineage>
        <taxon>Eukaryota</taxon>
        <taxon>Fungi</taxon>
        <taxon>Dikarya</taxon>
        <taxon>Ascomycota</taxon>
        <taxon>Pezizomycotina</taxon>
        <taxon>Eurotiomycetes</taxon>
        <taxon>Eurotiomycetidae</taxon>
        <taxon>Eurotiales</taxon>
        <taxon>Thermoascaceae</taxon>
        <taxon>Paecilomyces</taxon>
    </lineage>
</organism>
<evidence type="ECO:0000256" key="4">
    <source>
        <dbReference type="ARBA" id="ARBA00023136"/>
    </source>
</evidence>
<accession>A0ABR3X2C9</accession>
<feature type="transmembrane region" description="Helical" evidence="6">
    <location>
        <begin position="226"/>
        <end position="248"/>
    </location>
</feature>
<dbReference type="PANTHER" id="PTHR11040:SF55">
    <property type="entry name" value="MEMBRANE ZINC ION TRANSPORTER, PUTATIVE (AFU_ORTHOLOGUE AFUA_6G00470)-RELATED"/>
    <property type="match status" value="1"/>
</dbReference>